<dbReference type="InterPro" id="IPR012340">
    <property type="entry name" value="NA-bd_OB-fold"/>
</dbReference>
<dbReference type="InterPro" id="IPR035104">
    <property type="entry name" value="Ribosomal_protein_S1-like"/>
</dbReference>
<dbReference type="AlphaFoldDB" id="A0A1M4VC03"/>
<dbReference type="CDD" id="cd04465">
    <property type="entry name" value="S1_RPS1_repeat_ec2_hs2"/>
    <property type="match status" value="1"/>
</dbReference>
<dbReference type="EMBL" id="FQVM01000007">
    <property type="protein sequence ID" value="SHE66423.1"/>
    <property type="molecule type" value="Genomic_DNA"/>
</dbReference>
<evidence type="ECO:0000256" key="2">
    <source>
        <dbReference type="ARBA" id="ARBA00022980"/>
    </source>
</evidence>
<evidence type="ECO:0000313" key="7">
    <source>
        <dbReference type="Proteomes" id="UP000184035"/>
    </source>
</evidence>
<dbReference type="GO" id="GO:0003729">
    <property type="term" value="F:mRNA binding"/>
    <property type="evidence" value="ECO:0007669"/>
    <property type="project" value="TreeGrafter"/>
</dbReference>
<dbReference type="OrthoDB" id="9804077at2"/>
<dbReference type="Gene3D" id="2.40.50.140">
    <property type="entry name" value="Nucleic acid-binding proteins"/>
    <property type="match status" value="3"/>
</dbReference>
<comment type="similarity">
    <text evidence="1">Belongs to the bacterial ribosomal protein bS1 family.</text>
</comment>
<feature type="domain" description="S1 motif" evidence="5">
    <location>
        <begin position="23"/>
        <end position="92"/>
    </location>
</feature>
<evidence type="ECO:0000313" key="6">
    <source>
        <dbReference type="EMBL" id="SHE66423.1"/>
    </source>
</evidence>
<organism evidence="6 7">
    <name type="scientific">Clostridium fallax</name>
    <dbReference type="NCBI Taxonomy" id="1533"/>
    <lineage>
        <taxon>Bacteria</taxon>
        <taxon>Bacillati</taxon>
        <taxon>Bacillota</taxon>
        <taxon>Clostridia</taxon>
        <taxon>Eubacteriales</taxon>
        <taxon>Clostridiaceae</taxon>
        <taxon>Clostridium</taxon>
    </lineage>
</organism>
<dbReference type="GO" id="GO:0006412">
    <property type="term" value="P:translation"/>
    <property type="evidence" value="ECO:0007669"/>
    <property type="project" value="TreeGrafter"/>
</dbReference>
<dbReference type="CDD" id="cd05687">
    <property type="entry name" value="S1_RPS1_repeat_ec1_hs1"/>
    <property type="match status" value="1"/>
</dbReference>
<dbReference type="PANTHER" id="PTHR10724">
    <property type="entry name" value="30S RIBOSOMAL PROTEIN S1"/>
    <property type="match status" value="1"/>
</dbReference>
<keyword evidence="7" id="KW-1185">Reference proteome</keyword>
<keyword evidence="2 6" id="KW-0689">Ribosomal protein</keyword>
<feature type="domain" description="S1 motif" evidence="5">
    <location>
        <begin position="204"/>
        <end position="272"/>
    </location>
</feature>
<dbReference type="RefSeq" id="WP_072894380.1">
    <property type="nucleotide sequence ID" value="NZ_FQVM01000007.1"/>
</dbReference>
<name>A0A1M4VC03_9CLOT</name>
<dbReference type="STRING" id="1533.SAMN05443638_10755"/>
<proteinExistence type="inferred from homology"/>
<evidence type="ECO:0000256" key="3">
    <source>
        <dbReference type="ARBA" id="ARBA00023274"/>
    </source>
</evidence>
<evidence type="ECO:0000256" key="1">
    <source>
        <dbReference type="ARBA" id="ARBA00006767"/>
    </source>
</evidence>
<dbReference type="NCBIfam" id="NF005208">
    <property type="entry name" value="PRK06676.1"/>
    <property type="match status" value="1"/>
</dbReference>
<dbReference type="InterPro" id="IPR003029">
    <property type="entry name" value="S1_domain"/>
</dbReference>
<dbReference type="PRINTS" id="PR00681">
    <property type="entry name" value="RIBOSOMALS1"/>
</dbReference>
<dbReference type="SUPFAM" id="SSF50249">
    <property type="entry name" value="Nucleic acid-binding proteins"/>
    <property type="match status" value="4"/>
</dbReference>
<dbReference type="CDD" id="cd05688">
    <property type="entry name" value="S1_RPS1_repeat_ec3"/>
    <property type="match status" value="1"/>
</dbReference>
<reference evidence="6 7" key="1">
    <citation type="submission" date="2016-11" db="EMBL/GenBank/DDBJ databases">
        <authorList>
            <person name="Jaros S."/>
            <person name="Januszkiewicz K."/>
            <person name="Wedrychowicz H."/>
        </authorList>
    </citation>
    <scope>NUCLEOTIDE SEQUENCE [LARGE SCALE GENOMIC DNA]</scope>
    <source>
        <strain evidence="6 7">DSM 2631</strain>
    </source>
</reference>
<dbReference type="Proteomes" id="UP000184035">
    <property type="component" value="Unassembled WGS sequence"/>
</dbReference>
<evidence type="ECO:0000259" key="5">
    <source>
        <dbReference type="PROSITE" id="PS50126"/>
    </source>
</evidence>
<comment type="function">
    <text evidence="4">Binds mRNA; thus facilitating recognition of the initiation point. It is needed to translate mRNA with a short Shine-Dalgarno (SD) purine-rich sequence.</text>
</comment>
<evidence type="ECO:0000256" key="4">
    <source>
        <dbReference type="ARBA" id="ARBA00025604"/>
    </source>
</evidence>
<dbReference type="SMART" id="SM00316">
    <property type="entry name" value="S1"/>
    <property type="match status" value="4"/>
</dbReference>
<dbReference type="PROSITE" id="PS50126">
    <property type="entry name" value="S1"/>
    <property type="match status" value="3"/>
</dbReference>
<dbReference type="GO" id="GO:0022627">
    <property type="term" value="C:cytosolic small ribosomal subunit"/>
    <property type="evidence" value="ECO:0007669"/>
    <property type="project" value="TreeGrafter"/>
</dbReference>
<accession>A0A1M4VC03</accession>
<protein>
    <submittedName>
        <fullName evidence="6">SSU ribosomal protein S1P</fullName>
    </submittedName>
</protein>
<dbReference type="InterPro" id="IPR050437">
    <property type="entry name" value="Ribos_protein_bS1-like"/>
</dbReference>
<dbReference type="GO" id="GO:0003735">
    <property type="term" value="F:structural constituent of ribosome"/>
    <property type="evidence" value="ECO:0007669"/>
    <property type="project" value="TreeGrafter"/>
</dbReference>
<feature type="domain" description="S1 motif" evidence="5">
    <location>
        <begin position="289"/>
        <end position="358"/>
    </location>
</feature>
<gene>
    <name evidence="6" type="ORF">SAMN05443638_10755</name>
</gene>
<sequence>MTTENMSMDEMMKAYDFNKIYNGQIVKGKVIDITDKEVFVNINYFADGVISKEELSNDIDINPADILKVDDEIDVMIISKDNGEGNVALSKKRVDSIRVWDSIKKAYKEKKHLIIKIKEEVKGGLIAFYKGIRIFMPASQASGMGKIDLKTLIDKDVEVEIIEFDKEKKKVVVSRRVIDEKIKEEKRRAIEEEKKKLWASLRKGEKRNGKVVRLVKFGAFVDIGGIEGLVHNNDLSWKRIVDPSEVVSVGDKVEVFVQDFDEIKGRLSLALKEVDNNPWDNLNGKYKINDIIQGKVVKFMNFGAFVELEPGVEGLVHISEITDENIAKASDVLKIGETIKVKVLDIDEKNHKMSLSIKDAVEKSKDYLKYVDEEEGATLGDILKDKLGDLKL</sequence>
<dbReference type="Pfam" id="PF00575">
    <property type="entry name" value="S1"/>
    <property type="match status" value="3"/>
</dbReference>
<dbReference type="PANTHER" id="PTHR10724:SF7">
    <property type="entry name" value="SMALL RIBOSOMAL SUBUNIT PROTEIN BS1C"/>
    <property type="match status" value="1"/>
</dbReference>
<keyword evidence="3" id="KW-0687">Ribonucleoprotein</keyword>
<dbReference type="FunFam" id="2.40.50.140:FF:000103">
    <property type="entry name" value="protein RRP5 homolog"/>
    <property type="match status" value="1"/>
</dbReference>